<gene>
    <name evidence="2" type="ORF">LWI28_026268</name>
</gene>
<dbReference type="Proteomes" id="UP001064489">
    <property type="component" value="Chromosome 6"/>
</dbReference>
<comment type="caution">
    <text evidence="2">The sequence shown here is derived from an EMBL/GenBank/DDBJ whole genome shotgun (WGS) entry which is preliminary data.</text>
</comment>
<accession>A0AAD5P0E3</accession>
<feature type="region of interest" description="Disordered" evidence="1">
    <location>
        <begin position="100"/>
        <end position="145"/>
    </location>
</feature>
<reference evidence="2" key="2">
    <citation type="submission" date="2023-02" db="EMBL/GenBank/DDBJ databases">
        <authorList>
            <person name="Swenson N.G."/>
            <person name="Wegrzyn J.L."/>
            <person name="Mcevoy S.L."/>
        </authorList>
    </citation>
    <scope>NUCLEOTIDE SEQUENCE</scope>
    <source>
        <strain evidence="2">91603</strain>
        <tissue evidence="2">Leaf</tissue>
    </source>
</reference>
<reference evidence="2" key="1">
    <citation type="journal article" date="2022" name="Plant J.">
        <title>Strategies of tolerance reflected in two North American maple genomes.</title>
        <authorList>
            <person name="McEvoy S.L."/>
            <person name="Sezen U.U."/>
            <person name="Trouern-Trend A."/>
            <person name="McMahon S.M."/>
            <person name="Schaberg P.G."/>
            <person name="Yang J."/>
            <person name="Wegrzyn J.L."/>
            <person name="Swenson N.G."/>
        </authorList>
    </citation>
    <scope>NUCLEOTIDE SEQUENCE</scope>
    <source>
        <strain evidence="2">91603</strain>
    </source>
</reference>
<protein>
    <submittedName>
        <fullName evidence="2">Uncharacterized protein</fullName>
    </submittedName>
</protein>
<sequence>MVRGVAARQFWSNRLLMMAMKTSTGRQMCLSLDFVATCCWRGKCLQQEVKSFIYFLKRRKSEIKSPPSDRCHHHYWARVGEVCGPAGSVCHRRKTSLAGSTAASPCPAPSSSQLQRFPKSRRSDGERSCSTPVLVPVQSAPDDGDEDIDRKAKVFIVGFRRHLLLEGQMSPTRGRGFQRAGGLTVRGAATRLFRFRSNRLLMMDPRKSSFDALSMCIVPLRRDLEPWTWLPDVSKTVNPYGGGFHPYSLSMGIVPSRRDPEQWLRLPTASLNRAYRKSSFDALSMGIVPSRRDLKSWPRLLNGSAQREFSI</sequence>
<evidence type="ECO:0000256" key="1">
    <source>
        <dbReference type="SAM" id="MobiDB-lite"/>
    </source>
</evidence>
<organism evidence="2 3">
    <name type="scientific">Acer negundo</name>
    <name type="common">Box elder</name>
    <dbReference type="NCBI Taxonomy" id="4023"/>
    <lineage>
        <taxon>Eukaryota</taxon>
        <taxon>Viridiplantae</taxon>
        <taxon>Streptophyta</taxon>
        <taxon>Embryophyta</taxon>
        <taxon>Tracheophyta</taxon>
        <taxon>Spermatophyta</taxon>
        <taxon>Magnoliopsida</taxon>
        <taxon>eudicotyledons</taxon>
        <taxon>Gunneridae</taxon>
        <taxon>Pentapetalae</taxon>
        <taxon>rosids</taxon>
        <taxon>malvids</taxon>
        <taxon>Sapindales</taxon>
        <taxon>Sapindaceae</taxon>
        <taxon>Hippocastanoideae</taxon>
        <taxon>Acereae</taxon>
        <taxon>Acer</taxon>
    </lineage>
</organism>
<proteinExistence type="predicted"/>
<keyword evidence="3" id="KW-1185">Reference proteome</keyword>
<name>A0AAD5P0E3_ACENE</name>
<evidence type="ECO:0000313" key="3">
    <source>
        <dbReference type="Proteomes" id="UP001064489"/>
    </source>
</evidence>
<feature type="compositionally biased region" description="Low complexity" evidence="1">
    <location>
        <begin position="100"/>
        <end position="112"/>
    </location>
</feature>
<dbReference type="AlphaFoldDB" id="A0AAD5P0E3"/>
<evidence type="ECO:0000313" key="2">
    <source>
        <dbReference type="EMBL" id="KAI9192663.1"/>
    </source>
</evidence>
<dbReference type="EMBL" id="JAJSOW010000004">
    <property type="protein sequence ID" value="KAI9192663.1"/>
    <property type="molecule type" value="Genomic_DNA"/>
</dbReference>